<reference evidence="2" key="3">
    <citation type="submission" date="2023-08" db="EMBL/GenBank/DDBJ databases">
        <authorList>
            <person name="Sun Q."/>
            <person name="Ohkuma M."/>
        </authorList>
    </citation>
    <scope>NUCLEOTIDE SEQUENCE</scope>
    <source>
        <strain evidence="2">JCM 4205</strain>
    </source>
</reference>
<dbReference type="Proteomes" id="UP000642014">
    <property type="component" value="Unassembled WGS sequence"/>
</dbReference>
<dbReference type="EMBL" id="BMSJ01000014">
    <property type="protein sequence ID" value="GGR48293.1"/>
    <property type="molecule type" value="Genomic_DNA"/>
</dbReference>
<sequence>MIFECPDQVPEQEELHFCSRHGGTGQDTETDSAKSGDLVELWFIKAVAAVGPVIAFVGVHLSRCNCS</sequence>
<evidence type="ECO:0000313" key="4">
    <source>
        <dbReference type="Proteomes" id="UP000326029"/>
    </source>
</evidence>
<accession>A0AAV4KT96</accession>
<reference evidence="2 5" key="1">
    <citation type="journal article" date="2014" name="Int. J. Syst. Evol. Microbiol.">
        <title>Complete genome sequence of Corynebacterium casei LMG S-19264T (=DSM 44701T), isolated from a smear-ripened cheese.</title>
        <authorList>
            <consortium name="US DOE Joint Genome Institute (JGI-PGF)"/>
            <person name="Walter F."/>
            <person name="Albersmeier A."/>
            <person name="Kalinowski J."/>
            <person name="Ruckert C."/>
        </authorList>
    </citation>
    <scope>NUCLEOTIDE SEQUENCE [LARGE SCALE GENOMIC DNA]</scope>
    <source>
        <strain evidence="2 5">JCM 4205</strain>
    </source>
</reference>
<dbReference type="AlphaFoldDB" id="A0AAV4KT96"/>
<gene>
    <name evidence="3" type="ORF">CP977_00640</name>
    <name evidence="2" type="ORF">GCM10010497_59680</name>
</gene>
<dbReference type="EMBL" id="CP023693">
    <property type="protein sequence ID" value="QEV30887.1"/>
    <property type="molecule type" value="Genomic_DNA"/>
</dbReference>
<proteinExistence type="predicted"/>
<keyword evidence="1" id="KW-0812">Transmembrane</keyword>
<name>A0AAV4KT96_9ACTN</name>
<feature type="transmembrane region" description="Helical" evidence="1">
    <location>
        <begin position="42"/>
        <end position="61"/>
    </location>
</feature>
<dbReference type="Proteomes" id="UP000326029">
    <property type="component" value="Chromosome"/>
</dbReference>
<reference evidence="3 4" key="2">
    <citation type="submission" date="2017-09" db="EMBL/GenBank/DDBJ databases">
        <authorList>
            <person name="Lee N."/>
            <person name="Cho B.-K."/>
        </authorList>
    </citation>
    <scope>NUCLEOTIDE SEQUENCE [LARGE SCALE GENOMIC DNA]</scope>
    <source>
        <strain evidence="3 4">ATCC 19740</strain>
    </source>
</reference>
<evidence type="ECO:0000313" key="5">
    <source>
        <dbReference type="Proteomes" id="UP000642014"/>
    </source>
</evidence>
<keyword evidence="1" id="KW-1133">Transmembrane helix</keyword>
<protein>
    <submittedName>
        <fullName evidence="2">Uncharacterized protein</fullName>
    </submittedName>
</protein>
<organism evidence="2 5">
    <name type="scientific">Streptomyces cinereoruber</name>
    <dbReference type="NCBI Taxonomy" id="67260"/>
    <lineage>
        <taxon>Bacteria</taxon>
        <taxon>Bacillati</taxon>
        <taxon>Actinomycetota</taxon>
        <taxon>Actinomycetes</taxon>
        <taxon>Kitasatosporales</taxon>
        <taxon>Streptomycetaceae</taxon>
        <taxon>Streptomyces</taxon>
    </lineage>
</organism>
<keyword evidence="4" id="KW-1185">Reference proteome</keyword>
<evidence type="ECO:0000313" key="3">
    <source>
        <dbReference type="EMBL" id="QEV30887.1"/>
    </source>
</evidence>
<evidence type="ECO:0000313" key="2">
    <source>
        <dbReference type="EMBL" id="GGR48293.1"/>
    </source>
</evidence>
<keyword evidence="1" id="KW-0472">Membrane</keyword>
<evidence type="ECO:0000256" key="1">
    <source>
        <dbReference type="SAM" id="Phobius"/>
    </source>
</evidence>